<evidence type="ECO:0000313" key="2">
    <source>
        <dbReference type="Proteomes" id="UP000053477"/>
    </source>
</evidence>
<gene>
    <name evidence="1" type="ORF">SCHPADRAFT_119071</name>
</gene>
<dbReference type="Proteomes" id="UP000053477">
    <property type="component" value="Unassembled WGS sequence"/>
</dbReference>
<dbReference type="InParanoid" id="A0A0H2S9V7"/>
<organism evidence="1 2">
    <name type="scientific">Schizopora paradoxa</name>
    <dbReference type="NCBI Taxonomy" id="27342"/>
    <lineage>
        <taxon>Eukaryota</taxon>
        <taxon>Fungi</taxon>
        <taxon>Dikarya</taxon>
        <taxon>Basidiomycota</taxon>
        <taxon>Agaricomycotina</taxon>
        <taxon>Agaricomycetes</taxon>
        <taxon>Hymenochaetales</taxon>
        <taxon>Schizoporaceae</taxon>
        <taxon>Schizopora</taxon>
    </lineage>
</organism>
<evidence type="ECO:0000313" key="1">
    <source>
        <dbReference type="EMBL" id="KLO18468.1"/>
    </source>
</evidence>
<protein>
    <submittedName>
        <fullName evidence="1">Uncharacterized protein</fullName>
    </submittedName>
</protein>
<dbReference type="EMBL" id="KQ085894">
    <property type="protein sequence ID" value="KLO18468.1"/>
    <property type="molecule type" value="Genomic_DNA"/>
</dbReference>
<sequence length="425" mass="48823">METPILLPAISDHETPPLTFGLEDKKTRTSSLSTTTTLRGQPIGFVFTPNVETISFHRRPISRDLHPPAARLVFHRQPHHAVLHQASSPPLPPSLPFPSRSLDNDDVERTPLSIQSPLSLLTDPPRDDAKNKHLAEFRLDSLSPTPAVHLIWNAAPRSAIDLIVLVDVVLYHYYTSRSNSHLSRKFWRLELSYARSTSRILDALSLLAFRMDFGLYRARRMSVGRCIHDSRIPTLEDQRACWNLEGRRRWAGGRRTMKGLSRRNGLSVARRFILWTRIEVLELRKLQIVRGFEIQKSVVNYPHSSVPSPHPMSSPYRRSIANVFVESLMSAHLFSRMGWRKTKTILDRLVRWCQDKDLIVAFNHFLFIIPPVSCGTYIASNYELVHLPSFTKHTTTTQLHFALRMPQFDPKVELHAHLSRSSPWI</sequence>
<reference evidence="1 2" key="1">
    <citation type="submission" date="2015-04" db="EMBL/GenBank/DDBJ databases">
        <title>Complete genome sequence of Schizopora paradoxa KUC8140, a cosmopolitan wood degrader in East Asia.</title>
        <authorList>
            <consortium name="DOE Joint Genome Institute"/>
            <person name="Min B."/>
            <person name="Park H."/>
            <person name="Jang Y."/>
            <person name="Kim J.-J."/>
            <person name="Kim K.H."/>
            <person name="Pangilinan J."/>
            <person name="Lipzen A."/>
            <person name="Riley R."/>
            <person name="Grigoriev I.V."/>
            <person name="Spatafora J.W."/>
            <person name="Choi I.-G."/>
        </authorList>
    </citation>
    <scope>NUCLEOTIDE SEQUENCE [LARGE SCALE GENOMIC DNA]</scope>
    <source>
        <strain evidence="1 2">KUC8140</strain>
    </source>
</reference>
<dbReference type="AlphaFoldDB" id="A0A0H2S9V7"/>
<keyword evidence="2" id="KW-1185">Reference proteome</keyword>
<proteinExistence type="predicted"/>
<name>A0A0H2S9V7_9AGAM</name>
<accession>A0A0H2S9V7</accession>